<dbReference type="OrthoDB" id="25818at2759"/>
<gene>
    <name evidence="4" type="ORF">TRIVIDRAFT_125946</name>
</gene>
<dbReference type="InterPro" id="IPR021858">
    <property type="entry name" value="Fun_TF"/>
</dbReference>
<dbReference type="Pfam" id="PF11951">
    <property type="entry name" value="Fungal_trans_2"/>
    <property type="match status" value="1"/>
</dbReference>
<sequence>GPACATCRAKSRRCDRARPACGRCVSKNLECGGYPEKYRFCGLASRGKWKNRQAPIVGDTPKTSHVKAKGLCTEHPSTLSSHHQSTNELLRSRWLPALLTQHTHEFLLTKALPESTGTARDDALVRDQINILLSHYDSVICPHQIQQFPNDATNPYRAFILPLAYEQFGLLYAVLGLAANHLGHLNSDKYLLDTVAVEYRSRALKALSDAISKGILGKLGPSERDSIFAMIQMLLLHDISESGISEHGIHISGAVSICCRAIAEHGLSKQNDSRSIFFLGNLVWLAPSLTLLWLTSANADRLDIIRAFAHPERLCFPTDVREFIIELSDNKLEMVNGCPREIMLLMGEALDRAKAYAEWKIGHMEYSQAIRAIIRKLYSWNSSRVAYPTNDPLWLNVAETFRHACILRSLRLLDDTQPAEDPEIQESVTAILDAASAIPGDNALIELLIMPLFMAGADSLSPHSRHYVLLRFVEIKARGEMSIQSPRDLLHRVWEARSKRPKHDRTNVPWMIYVS</sequence>
<dbReference type="InterPro" id="IPR001138">
    <property type="entry name" value="Zn2Cys6_DnaBD"/>
</dbReference>
<dbReference type="STRING" id="413071.G9N0T8"/>
<dbReference type="Proteomes" id="UP000007115">
    <property type="component" value="Unassembled WGS sequence"/>
</dbReference>
<evidence type="ECO:0000256" key="1">
    <source>
        <dbReference type="ARBA" id="ARBA00004123"/>
    </source>
</evidence>
<accession>G9N0T8</accession>
<evidence type="ECO:0000256" key="2">
    <source>
        <dbReference type="ARBA" id="ARBA00023242"/>
    </source>
</evidence>
<feature type="domain" description="Zn(2)-C6 fungal-type" evidence="3">
    <location>
        <begin position="3"/>
        <end position="31"/>
    </location>
</feature>
<dbReference type="GO" id="GO:0008270">
    <property type="term" value="F:zinc ion binding"/>
    <property type="evidence" value="ECO:0007669"/>
    <property type="project" value="InterPro"/>
</dbReference>
<dbReference type="eggNOG" id="ENOG502SKZ0">
    <property type="taxonomic scope" value="Eukaryota"/>
</dbReference>
<dbReference type="OMA" id="IASRGKW"/>
<proteinExistence type="predicted"/>
<protein>
    <recommendedName>
        <fullName evidence="3">Zn(2)-C6 fungal-type domain-containing protein</fullName>
    </recommendedName>
</protein>
<dbReference type="CDD" id="cd00067">
    <property type="entry name" value="GAL4"/>
    <property type="match status" value="1"/>
</dbReference>
<dbReference type="InterPro" id="IPR036864">
    <property type="entry name" value="Zn2-C6_fun-type_DNA-bd_sf"/>
</dbReference>
<reference evidence="4 5" key="1">
    <citation type="journal article" date="2011" name="Genome Biol.">
        <title>Comparative genome sequence analysis underscores mycoparasitism as the ancestral life style of Trichoderma.</title>
        <authorList>
            <person name="Kubicek C.P."/>
            <person name="Herrera-Estrella A."/>
            <person name="Seidl-Seiboth V."/>
            <person name="Martinez D.A."/>
            <person name="Druzhinina I.S."/>
            <person name="Thon M."/>
            <person name="Zeilinger S."/>
            <person name="Casas-Flores S."/>
            <person name="Horwitz B.A."/>
            <person name="Mukherjee P.K."/>
            <person name="Mukherjee M."/>
            <person name="Kredics L."/>
            <person name="Alcaraz L.D."/>
            <person name="Aerts A."/>
            <person name="Antal Z."/>
            <person name="Atanasova L."/>
            <person name="Cervantes-Badillo M.G."/>
            <person name="Challacombe J."/>
            <person name="Chertkov O."/>
            <person name="McCluskey K."/>
            <person name="Coulpier F."/>
            <person name="Deshpande N."/>
            <person name="von Doehren H."/>
            <person name="Ebbole D.J."/>
            <person name="Esquivel-Naranjo E.U."/>
            <person name="Fekete E."/>
            <person name="Flipphi M."/>
            <person name="Glaser F."/>
            <person name="Gomez-Rodriguez E.Y."/>
            <person name="Gruber S."/>
            <person name="Han C."/>
            <person name="Henrissat B."/>
            <person name="Hermosa R."/>
            <person name="Hernandez-Onate M."/>
            <person name="Karaffa L."/>
            <person name="Kosti I."/>
            <person name="Le Crom S."/>
            <person name="Lindquist E."/>
            <person name="Lucas S."/>
            <person name="Luebeck M."/>
            <person name="Luebeck P.S."/>
            <person name="Margeot A."/>
            <person name="Metz B."/>
            <person name="Misra M."/>
            <person name="Nevalainen H."/>
            <person name="Omann M."/>
            <person name="Packer N."/>
            <person name="Perrone G."/>
            <person name="Uresti-Rivera E.E."/>
            <person name="Salamov A."/>
            <person name="Schmoll M."/>
            <person name="Seiboth B."/>
            <person name="Shapiro H."/>
            <person name="Sukno S."/>
            <person name="Tamayo-Ramos J.A."/>
            <person name="Tisch D."/>
            <person name="Wiest A."/>
            <person name="Wilkinson H.H."/>
            <person name="Zhang M."/>
            <person name="Coutinho P.M."/>
            <person name="Kenerley C.M."/>
            <person name="Monte E."/>
            <person name="Baker S.E."/>
            <person name="Grigoriev I.V."/>
        </authorList>
    </citation>
    <scope>NUCLEOTIDE SEQUENCE [LARGE SCALE GENOMIC DNA]</scope>
    <source>
        <strain evidence="5">Gv29-8 / FGSC 10586</strain>
    </source>
</reference>
<dbReference type="PANTHER" id="PTHR37534:SF49">
    <property type="entry name" value="LYSINE BIOSYNTHESIS REGULATORY PROTEIN LYS14"/>
    <property type="match status" value="1"/>
</dbReference>
<evidence type="ECO:0000259" key="3">
    <source>
        <dbReference type="PROSITE" id="PS50048"/>
    </source>
</evidence>
<dbReference type="HOGENOM" id="CLU_036925_0_0_1"/>
<dbReference type="Gene3D" id="4.10.240.10">
    <property type="entry name" value="Zn(2)-C6 fungal-type DNA-binding domain"/>
    <property type="match status" value="1"/>
</dbReference>
<dbReference type="SUPFAM" id="SSF57701">
    <property type="entry name" value="Zn2/Cys6 DNA-binding domain"/>
    <property type="match status" value="1"/>
</dbReference>
<dbReference type="PROSITE" id="PS50048">
    <property type="entry name" value="ZN2_CY6_FUNGAL_2"/>
    <property type="match status" value="1"/>
</dbReference>
<evidence type="ECO:0000313" key="4">
    <source>
        <dbReference type="EMBL" id="EHK19371.1"/>
    </source>
</evidence>
<dbReference type="GO" id="GO:0000976">
    <property type="term" value="F:transcription cis-regulatory region binding"/>
    <property type="evidence" value="ECO:0007669"/>
    <property type="project" value="TreeGrafter"/>
</dbReference>
<dbReference type="RefSeq" id="XP_013953572.1">
    <property type="nucleotide sequence ID" value="XM_014098097.1"/>
</dbReference>
<dbReference type="EMBL" id="ABDF02000083">
    <property type="protein sequence ID" value="EHK19371.1"/>
    <property type="molecule type" value="Genomic_DNA"/>
</dbReference>
<feature type="non-terminal residue" evidence="4">
    <location>
        <position position="515"/>
    </location>
</feature>
<keyword evidence="2" id="KW-0539">Nucleus</keyword>
<dbReference type="GeneID" id="25787354"/>
<comment type="subcellular location">
    <subcellularLocation>
        <location evidence="1">Nucleus</location>
    </subcellularLocation>
</comment>
<dbReference type="GO" id="GO:0005634">
    <property type="term" value="C:nucleus"/>
    <property type="evidence" value="ECO:0007669"/>
    <property type="project" value="UniProtKB-SubCell"/>
</dbReference>
<dbReference type="Pfam" id="PF00172">
    <property type="entry name" value="Zn_clus"/>
    <property type="match status" value="1"/>
</dbReference>
<dbReference type="GO" id="GO:0000981">
    <property type="term" value="F:DNA-binding transcription factor activity, RNA polymerase II-specific"/>
    <property type="evidence" value="ECO:0007669"/>
    <property type="project" value="InterPro"/>
</dbReference>
<dbReference type="VEuPathDB" id="FungiDB:TRIVIDRAFT_125946"/>
<evidence type="ECO:0000313" key="5">
    <source>
        <dbReference type="Proteomes" id="UP000007115"/>
    </source>
</evidence>
<dbReference type="InParanoid" id="G9N0T8"/>
<organism evidence="4 5">
    <name type="scientific">Hypocrea virens (strain Gv29-8 / FGSC 10586)</name>
    <name type="common">Gliocladium virens</name>
    <name type="synonym">Trichoderma virens</name>
    <dbReference type="NCBI Taxonomy" id="413071"/>
    <lineage>
        <taxon>Eukaryota</taxon>
        <taxon>Fungi</taxon>
        <taxon>Dikarya</taxon>
        <taxon>Ascomycota</taxon>
        <taxon>Pezizomycotina</taxon>
        <taxon>Sordariomycetes</taxon>
        <taxon>Hypocreomycetidae</taxon>
        <taxon>Hypocreales</taxon>
        <taxon>Hypocreaceae</taxon>
        <taxon>Trichoderma</taxon>
    </lineage>
</organism>
<name>G9N0T8_HYPVG</name>
<comment type="caution">
    <text evidence="4">The sequence shown here is derived from an EMBL/GenBank/DDBJ whole genome shotgun (WGS) entry which is preliminary data.</text>
</comment>
<feature type="non-terminal residue" evidence="4">
    <location>
        <position position="1"/>
    </location>
</feature>
<dbReference type="GO" id="GO:0045944">
    <property type="term" value="P:positive regulation of transcription by RNA polymerase II"/>
    <property type="evidence" value="ECO:0007669"/>
    <property type="project" value="TreeGrafter"/>
</dbReference>
<keyword evidence="5" id="KW-1185">Reference proteome</keyword>
<dbReference type="AlphaFoldDB" id="G9N0T8"/>
<dbReference type="PANTHER" id="PTHR37534">
    <property type="entry name" value="TRANSCRIPTIONAL ACTIVATOR PROTEIN UGA3"/>
    <property type="match status" value="1"/>
</dbReference>